<dbReference type="PANTHER" id="PTHR24148:SF73">
    <property type="entry name" value="HET DOMAIN PROTEIN (AFU_ORTHOLOGUE AFUA_8G01020)"/>
    <property type="match status" value="1"/>
</dbReference>
<name>A0A4Z1EIK4_9HELO</name>
<accession>A0A4Z1EIK4</accession>
<dbReference type="Proteomes" id="UP000297777">
    <property type="component" value="Unassembled WGS sequence"/>
</dbReference>
<protein>
    <recommendedName>
        <fullName evidence="1">Heterokaryon incompatibility domain-containing protein</fullName>
    </recommendedName>
</protein>
<dbReference type="EMBL" id="PQXH01000186">
    <property type="protein sequence ID" value="TGO08907.1"/>
    <property type="molecule type" value="Genomic_DNA"/>
</dbReference>
<evidence type="ECO:0000313" key="3">
    <source>
        <dbReference type="Proteomes" id="UP000297777"/>
    </source>
</evidence>
<dbReference type="AlphaFoldDB" id="A0A4Z1EIK4"/>
<keyword evidence="3" id="KW-1185">Reference proteome</keyword>
<evidence type="ECO:0000313" key="2">
    <source>
        <dbReference type="EMBL" id="TGO08907.1"/>
    </source>
</evidence>
<feature type="domain" description="Heterokaryon incompatibility" evidence="1">
    <location>
        <begin position="42"/>
        <end position="143"/>
    </location>
</feature>
<proteinExistence type="predicted"/>
<dbReference type="PANTHER" id="PTHR24148">
    <property type="entry name" value="ANKYRIN REPEAT DOMAIN-CONTAINING PROTEIN 39 HOMOLOG-RELATED"/>
    <property type="match status" value="1"/>
</dbReference>
<dbReference type="OrthoDB" id="3557394at2759"/>
<gene>
    <name evidence="2" type="ORF">BTUL_0186g00110</name>
</gene>
<organism evidence="2 3">
    <name type="scientific">Botrytis tulipae</name>
    <dbReference type="NCBI Taxonomy" id="87230"/>
    <lineage>
        <taxon>Eukaryota</taxon>
        <taxon>Fungi</taxon>
        <taxon>Dikarya</taxon>
        <taxon>Ascomycota</taxon>
        <taxon>Pezizomycotina</taxon>
        <taxon>Leotiomycetes</taxon>
        <taxon>Helotiales</taxon>
        <taxon>Sclerotiniaceae</taxon>
        <taxon>Botrytis</taxon>
    </lineage>
</organism>
<dbReference type="InterPro" id="IPR052895">
    <property type="entry name" value="HetReg/Transcr_Mod"/>
</dbReference>
<comment type="caution">
    <text evidence="2">The sequence shown here is derived from an EMBL/GenBank/DDBJ whole genome shotgun (WGS) entry which is preliminary data.</text>
</comment>
<dbReference type="InterPro" id="IPR010730">
    <property type="entry name" value="HET"/>
</dbReference>
<evidence type="ECO:0000259" key="1">
    <source>
        <dbReference type="Pfam" id="PF06985"/>
    </source>
</evidence>
<reference evidence="2 3" key="1">
    <citation type="submission" date="2017-12" db="EMBL/GenBank/DDBJ databases">
        <title>Comparative genomics of Botrytis spp.</title>
        <authorList>
            <person name="Valero-Jimenez C.A."/>
            <person name="Tapia P."/>
            <person name="Veloso J."/>
            <person name="Silva-Moreno E."/>
            <person name="Staats M."/>
            <person name="Valdes J.H."/>
            <person name="Van Kan J.A.L."/>
        </authorList>
    </citation>
    <scope>NUCLEOTIDE SEQUENCE [LARGE SCALE GENOMIC DNA]</scope>
    <source>
        <strain evidence="2 3">Bt9001</strain>
    </source>
</reference>
<sequence length="217" mass="24701">MANTIYRPLNNTRQEIRVIKILPAKSGRFDEALALDDLVTGFTALSYTWGDVVRDEDHPNGELIARWLSGSSKVFSSDPNTVDGVPVNIGKNILDALRYFRYEASVKTTQLTSPQKPRFTLETCLWADALCSNQEDLTEGNQQELAAIIDSFGNDHWNATQSLLRSHNTKLITILQNLQLDECWEALDEIHKSPYWNRLWIVQEVLSNSETWVYVGE</sequence>
<dbReference type="Pfam" id="PF06985">
    <property type="entry name" value="HET"/>
    <property type="match status" value="1"/>
</dbReference>